<comment type="caution">
    <text evidence="3">The sequence shown here is derived from an EMBL/GenBank/DDBJ whole genome shotgun (WGS) entry which is preliminary data.</text>
</comment>
<dbReference type="PANTHER" id="PTHR37507">
    <property type="entry name" value="SPORULATION PROTEIN YDCC"/>
    <property type="match status" value="1"/>
</dbReference>
<accession>A0ABW2JXD6</accession>
<dbReference type="InterPro" id="IPR052944">
    <property type="entry name" value="Sporulation_related"/>
</dbReference>
<proteinExistence type="predicted"/>
<feature type="region of interest" description="Disordered" evidence="1">
    <location>
        <begin position="372"/>
        <end position="401"/>
    </location>
</feature>
<protein>
    <submittedName>
        <fullName evidence="3">Outer membrane lipoprotein carrier protein LolA</fullName>
    </submittedName>
</protein>
<organism evidence="3 4">
    <name type="scientific">Streptomyces monticola</name>
    <dbReference type="NCBI Taxonomy" id="2666263"/>
    <lineage>
        <taxon>Bacteria</taxon>
        <taxon>Bacillati</taxon>
        <taxon>Actinomycetota</taxon>
        <taxon>Actinomycetes</taxon>
        <taxon>Kitasatosporales</taxon>
        <taxon>Streptomycetaceae</taxon>
        <taxon>Streptomyces</taxon>
    </lineage>
</organism>
<dbReference type="Gene3D" id="2.50.20.10">
    <property type="entry name" value="Lipoprotein localisation LolA/LolB/LppX"/>
    <property type="match status" value="1"/>
</dbReference>
<evidence type="ECO:0000313" key="3">
    <source>
        <dbReference type="EMBL" id="MFC7310770.1"/>
    </source>
</evidence>
<evidence type="ECO:0000313" key="4">
    <source>
        <dbReference type="Proteomes" id="UP001596523"/>
    </source>
</evidence>
<keyword evidence="3" id="KW-0449">Lipoprotein</keyword>
<keyword evidence="2" id="KW-0812">Transmembrane</keyword>
<keyword evidence="4" id="KW-1185">Reference proteome</keyword>
<keyword evidence="2" id="KW-0472">Membrane</keyword>
<dbReference type="InterPro" id="IPR029046">
    <property type="entry name" value="LolA/LolB/LppX"/>
</dbReference>
<keyword evidence="2" id="KW-1133">Transmembrane helix</keyword>
<feature type="region of interest" description="Disordered" evidence="1">
    <location>
        <begin position="1"/>
        <end position="22"/>
    </location>
</feature>
<feature type="compositionally biased region" description="Basic and acidic residues" evidence="1">
    <location>
        <begin position="171"/>
        <end position="203"/>
    </location>
</feature>
<name>A0ABW2JXD6_9ACTN</name>
<dbReference type="SUPFAM" id="SSF89392">
    <property type="entry name" value="Prokaryotic lipoproteins and lipoprotein localization factors"/>
    <property type="match status" value="1"/>
</dbReference>
<dbReference type="EMBL" id="JBHTCF010000044">
    <property type="protein sequence ID" value="MFC7310770.1"/>
    <property type="molecule type" value="Genomic_DNA"/>
</dbReference>
<evidence type="ECO:0000256" key="1">
    <source>
        <dbReference type="SAM" id="MobiDB-lite"/>
    </source>
</evidence>
<feature type="region of interest" description="Disordered" evidence="1">
    <location>
        <begin position="171"/>
        <end position="213"/>
    </location>
</feature>
<gene>
    <name evidence="3" type="ORF">ACFQVC_41980</name>
</gene>
<dbReference type="RefSeq" id="WP_381841909.1">
    <property type="nucleotide sequence ID" value="NZ_JBHTCF010000044.1"/>
</dbReference>
<evidence type="ECO:0000256" key="2">
    <source>
        <dbReference type="SAM" id="Phobius"/>
    </source>
</evidence>
<feature type="transmembrane region" description="Helical" evidence="2">
    <location>
        <begin position="26"/>
        <end position="47"/>
    </location>
</feature>
<feature type="compositionally biased region" description="Gly residues" evidence="1">
    <location>
        <begin position="383"/>
        <end position="393"/>
    </location>
</feature>
<feature type="region of interest" description="Disordered" evidence="1">
    <location>
        <begin position="91"/>
        <end position="115"/>
    </location>
</feature>
<dbReference type="PANTHER" id="PTHR37507:SF2">
    <property type="entry name" value="SPORULATION PROTEIN YDCC"/>
    <property type="match status" value="1"/>
</dbReference>
<dbReference type="Proteomes" id="UP001596523">
    <property type="component" value="Unassembled WGS sequence"/>
</dbReference>
<reference evidence="4" key="1">
    <citation type="journal article" date="2019" name="Int. J. Syst. Evol. Microbiol.">
        <title>The Global Catalogue of Microorganisms (GCM) 10K type strain sequencing project: providing services to taxonomists for standard genome sequencing and annotation.</title>
        <authorList>
            <consortium name="The Broad Institute Genomics Platform"/>
            <consortium name="The Broad Institute Genome Sequencing Center for Infectious Disease"/>
            <person name="Wu L."/>
            <person name="Ma J."/>
        </authorList>
    </citation>
    <scope>NUCLEOTIDE SEQUENCE [LARGE SCALE GENOMIC DNA]</scope>
    <source>
        <strain evidence="4">SYNS20</strain>
    </source>
</reference>
<sequence length="454" mass="45485">MAPYESAQGTEEVEDRPTGRGKAARYAVPVAVAGVAAATIGLVPALASSGDPDLPKITAQELVEKIAASDVQRLSGNVKISTDLGLPSLGGAAASSFAPKGGDGEGGSAASPETKLMELASGTHNLRIAADGPDKQKLSILEDAAEYSVIHNGGDVWAYDSKSNEAFHARDTDKGAHGKGDEKGAHGKGDDKGVHGKGDERGTGGKTPATPKELADEALKAVDDTTSVTVDGTARIAGRDAYQLLIQPKGSGSTIGSIRIAVDADNGVPLKFTLTPSSGGKAAIDAGFTKVDFAKPAASTFDFKPAKGMKVTEADELEKHARDGKGMEKHAPKGLEGADGIGGGFGGGMAGMAGKDGMKVIGEGWSSIAVLDAGGQGMPSKGSGPGSGSGSGSGEVPPEAQGLLDAFGDKVTGKFGSGTVFSTRLVNALMTDDGKVYVGAVDKDALVKAANAAK</sequence>